<keyword evidence="4" id="KW-0067">ATP-binding</keyword>
<accession>A0A917X4P9</accession>
<dbReference type="InterPro" id="IPR050861">
    <property type="entry name" value="Dihydroxyacetone_Kinase"/>
</dbReference>
<evidence type="ECO:0000256" key="3">
    <source>
        <dbReference type="ARBA" id="ARBA00022777"/>
    </source>
</evidence>
<dbReference type="AlphaFoldDB" id="A0A917X4P9"/>
<reference evidence="7" key="1">
    <citation type="journal article" date="2014" name="Int. J. Syst. Evol. Microbiol.">
        <title>Complete genome sequence of Corynebacterium casei LMG S-19264T (=DSM 44701T), isolated from a smear-ripened cheese.</title>
        <authorList>
            <consortium name="US DOE Joint Genome Institute (JGI-PGF)"/>
            <person name="Walter F."/>
            <person name="Albersmeier A."/>
            <person name="Kalinowski J."/>
            <person name="Ruckert C."/>
        </authorList>
    </citation>
    <scope>NUCLEOTIDE SEQUENCE</scope>
    <source>
        <strain evidence="7">CGMCC 4.7312</strain>
    </source>
</reference>
<evidence type="ECO:0000259" key="6">
    <source>
        <dbReference type="PROSITE" id="PS51481"/>
    </source>
</evidence>
<evidence type="ECO:0000256" key="1">
    <source>
        <dbReference type="ARBA" id="ARBA00022679"/>
    </source>
</evidence>
<sequence length="558" mass="56627">MKKFVNDPAVLVRESLAAQARRPGVALLEQHDVLVRTDRTPGQVAVVSGGGAGHEPAHAGYVGVGMLTAAVAGPVFTSPSVDAILAGLRAVAAPAGILLIVKNYTGDRLNFGIAAELLRAEGTPVEMVIVADDVAIRSTGDHAGRRGIAGTVLVHKIAGAAAAAGASLDEVAELARGVAAAVRTMGVALDSCTLPGTEAPIRPLGRTEVEWGLGIHGEAGVERGDVVPADAVVDRLLSKIVADLAPSGPMRLALLVNSLGATPPVELDVITRAALEWLERGGHVVERAWSGTLLTALDTPGVSLSLLQVDEALLGHLDAPTTAPAWPRSTGAVAALTLLPVVAEQETDSGEPLGPDSAARRAIEGVCRTLIAAEKELTELDSQVGDGDLGLSLARGSQAVLAELDSLPASPDAALRRISAILRRVIGGTSGPLYAAGLLHASNALTGRPSAAEWAVAFESGVAAIAELGGARLGDSTMLDALIPAAKAYAEQGRDPAARLDAAVEAAAAGARSTVDATARLGRASYLGERSVGIVDPGAHAVVIWLSALRDALRGEPA</sequence>
<dbReference type="NCBIfam" id="NF011049">
    <property type="entry name" value="PRK14479.1"/>
    <property type="match status" value="1"/>
</dbReference>
<comment type="caution">
    <text evidence="7">The sequence shown here is derived from an EMBL/GenBank/DDBJ whole genome shotgun (WGS) entry which is preliminary data.</text>
</comment>
<dbReference type="PROSITE" id="PS51480">
    <property type="entry name" value="DHAL"/>
    <property type="match status" value="1"/>
</dbReference>
<dbReference type="SUPFAM" id="SSF82549">
    <property type="entry name" value="DAK1/DegV-like"/>
    <property type="match status" value="1"/>
</dbReference>
<keyword evidence="3 7" id="KW-0418">Kinase</keyword>
<keyword evidence="1" id="KW-0808">Transferase</keyword>
<dbReference type="SMART" id="SM01120">
    <property type="entry name" value="Dak2"/>
    <property type="match status" value="1"/>
</dbReference>
<evidence type="ECO:0000313" key="8">
    <source>
        <dbReference type="Proteomes" id="UP000608890"/>
    </source>
</evidence>
<dbReference type="GO" id="GO:0004371">
    <property type="term" value="F:glycerone kinase activity"/>
    <property type="evidence" value="ECO:0007669"/>
    <property type="project" value="InterPro"/>
</dbReference>
<dbReference type="FunFam" id="3.30.1180.20:FF:000001">
    <property type="entry name" value="Dihydroxyacetone kinase 1"/>
    <property type="match status" value="1"/>
</dbReference>
<proteinExistence type="predicted"/>
<dbReference type="SUPFAM" id="SSF101473">
    <property type="entry name" value="DhaL-like"/>
    <property type="match status" value="1"/>
</dbReference>
<dbReference type="InterPro" id="IPR036117">
    <property type="entry name" value="DhaL_dom_sf"/>
</dbReference>
<keyword evidence="2" id="KW-0547">Nucleotide-binding</keyword>
<evidence type="ECO:0000259" key="5">
    <source>
        <dbReference type="PROSITE" id="PS51480"/>
    </source>
</evidence>
<dbReference type="PANTHER" id="PTHR28629">
    <property type="entry name" value="TRIOKINASE/FMN CYCLASE"/>
    <property type="match status" value="1"/>
</dbReference>
<dbReference type="GO" id="GO:0019563">
    <property type="term" value="P:glycerol catabolic process"/>
    <property type="evidence" value="ECO:0007669"/>
    <property type="project" value="TreeGrafter"/>
</dbReference>
<dbReference type="RefSeq" id="WP_189049760.1">
    <property type="nucleotide sequence ID" value="NZ_BMNB01000041.1"/>
</dbReference>
<evidence type="ECO:0000256" key="2">
    <source>
        <dbReference type="ARBA" id="ARBA00022741"/>
    </source>
</evidence>
<keyword evidence="8" id="KW-1185">Reference proteome</keyword>
<evidence type="ECO:0000256" key="4">
    <source>
        <dbReference type="ARBA" id="ARBA00022840"/>
    </source>
</evidence>
<reference evidence="7" key="2">
    <citation type="submission" date="2020-09" db="EMBL/GenBank/DDBJ databases">
        <authorList>
            <person name="Sun Q."/>
            <person name="Zhou Y."/>
        </authorList>
    </citation>
    <scope>NUCLEOTIDE SEQUENCE</scope>
    <source>
        <strain evidence="7">CGMCC 4.7312</strain>
    </source>
</reference>
<protein>
    <submittedName>
        <fullName evidence="7">Dihydroxyacetone kinase</fullName>
    </submittedName>
</protein>
<evidence type="ECO:0000313" key="7">
    <source>
        <dbReference type="EMBL" id="GGM63929.1"/>
    </source>
</evidence>
<dbReference type="InterPro" id="IPR004007">
    <property type="entry name" value="DhaL_dom"/>
</dbReference>
<dbReference type="InterPro" id="IPR012737">
    <property type="entry name" value="DhaK_L_YcgS"/>
</dbReference>
<dbReference type="Proteomes" id="UP000608890">
    <property type="component" value="Unassembled WGS sequence"/>
</dbReference>
<dbReference type="Pfam" id="PF02733">
    <property type="entry name" value="Dak1"/>
    <property type="match status" value="1"/>
</dbReference>
<dbReference type="GO" id="GO:0005829">
    <property type="term" value="C:cytosol"/>
    <property type="evidence" value="ECO:0007669"/>
    <property type="project" value="TreeGrafter"/>
</dbReference>
<gene>
    <name evidence="7" type="primary">dhbK</name>
    <name evidence="7" type="ORF">GCM10011608_56560</name>
</gene>
<organism evidence="7 8">
    <name type="scientific">Micromonospora sonchi</name>
    <dbReference type="NCBI Taxonomy" id="1763543"/>
    <lineage>
        <taxon>Bacteria</taxon>
        <taxon>Bacillati</taxon>
        <taxon>Actinomycetota</taxon>
        <taxon>Actinomycetes</taxon>
        <taxon>Micromonosporales</taxon>
        <taxon>Micromonosporaceae</taxon>
        <taxon>Micromonospora</taxon>
    </lineage>
</organism>
<dbReference type="Pfam" id="PF02734">
    <property type="entry name" value="Dak2"/>
    <property type="match status" value="1"/>
</dbReference>
<dbReference type="FunFam" id="3.40.50.10440:FF:000001">
    <property type="entry name" value="Dihydroxyacetone kinase, DhaK subunit"/>
    <property type="match status" value="1"/>
</dbReference>
<name>A0A917X4P9_9ACTN</name>
<dbReference type="NCBIfam" id="TIGR02365">
    <property type="entry name" value="dha_L_ycgS"/>
    <property type="match status" value="1"/>
</dbReference>
<dbReference type="EMBL" id="BMNB01000041">
    <property type="protein sequence ID" value="GGM63929.1"/>
    <property type="molecule type" value="Genomic_DNA"/>
</dbReference>
<dbReference type="GO" id="GO:0005524">
    <property type="term" value="F:ATP binding"/>
    <property type="evidence" value="ECO:0007669"/>
    <property type="project" value="UniProtKB-KW"/>
</dbReference>
<dbReference type="InterPro" id="IPR004006">
    <property type="entry name" value="DhaK_dom"/>
</dbReference>
<dbReference type="Gene3D" id="1.25.40.340">
    <property type="match status" value="1"/>
</dbReference>
<feature type="domain" description="DhaK" evidence="6">
    <location>
        <begin position="7"/>
        <end position="326"/>
    </location>
</feature>
<dbReference type="Gene3D" id="3.30.1180.20">
    <property type="entry name" value="Dihydroxyacetone kinase, domain 2"/>
    <property type="match status" value="1"/>
</dbReference>
<dbReference type="FunFam" id="1.25.40.340:FF:000002">
    <property type="entry name" value="Dihydroxyacetone kinase, L subunit"/>
    <property type="match status" value="1"/>
</dbReference>
<dbReference type="PROSITE" id="PS51481">
    <property type="entry name" value="DHAK"/>
    <property type="match status" value="1"/>
</dbReference>
<dbReference type="Gene3D" id="3.40.50.10440">
    <property type="entry name" value="Dihydroxyacetone kinase, domain 1"/>
    <property type="match status" value="1"/>
</dbReference>
<dbReference type="PANTHER" id="PTHR28629:SF4">
    <property type="entry name" value="TRIOKINASE_FMN CYCLASE"/>
    <property type="match status" value="1"/>
</dbReference>
<feature type="domain" description="DhaL" evidence="5">
    <location>
        <begin position="357"/>
        <end position="551"/>
    </location>
</feature>